<dbReference type="AlphaFoldDB" id="A0AAX1UNR1"/>
<name>A0AAX1UNR1_CERSP</name>
<dbReference type="RefSeq" id="WP_118999555.1">
    <property type="nucleotide sequence ID" value="NZ_QWGP01000004.1"/>
</dbReference>
<dbReference type="EMBL" id="QWGP01000004">
    <property type="protein sequence ID" value="RHZ96990.1"/>
    <property type="molecule type" value="Genomic_DNA"/>
</dbReference>
<evidence type="ECO:0000313" key="1">
    <source>
        <dbReference type="EMBL" id="RHZ96990.1"/>
    </source>
</evidence>
<protein>
    <recommendedName>
        <fullName evidence="3">FlgN family protein</fullName>
    </recommendedName>
</protein>
<organism evidence="1 2">
    <name type="scientific">Cereibacter sphaeroides</name>
    <name type="common">Rhodobacter sphaeroides</name>
    <dbReference type="NCBI Taxonomy" id="1063"/>
    <lineage>
        <taxon>Bacteria</taxon>
        <taxon>Pseudomonadati</taxon>
        <taxon>Pseudomonadota</taxon>
        <taxon>Alphaproteobacteria</taxon>
        <taxon>Rhodobacterales</taxon>
        <taxon>Paracoccaceae</taxon>
        <taxon>Cereibacter</taxon>
    </lineage>
</organism>
<accession>A0AAX1UNR1</accession>
<evidence type="ECO:0000313" key="2">
    <source>
        <dbReference type="Proteomes" id="UP000266305"/>
    </source>
</evidence>
<dbReference type="Proteomes" id="UP000266305">
    <property type="component" value="Unassembled WGS sequence"/>
</dbReference>
<comment type="caution">
    <text evidence="1">The sequence shown here is derived from an EMBL/GenBank/DDBJ whole genome shotgun (WGS) entry which is preliminary data.</text>
</comment>
<evidence type="ECO:0008006" key="3">
    <source>
        <dbReference type="Google" id="ProtNLM"/>
    </source>
</evidence>
<proteinExistence type="predicted"/>
<reference evidence="1 2" key="1">
    <citation type="submission" date="2018-08" db="EMBL/GenBank/DDBJ databases">
        <title>Draft genome sequence of Rhodobacter sphaeroides FY.</title>
        <authorList>
            <person name="Rayyan A."/>
            <person name="Meyer T.E."/>
            <person name="Kyndt J.A."/>
        </authorList>
    </citation>
    <scope>NUCLEOTIDE SEQUENCE [LARGE SCALE GENOMIC DNA]</scope>
    <source>
        <strain evidence="1 2">FY</strain>
    </source>
</reference>
<sequence length="107" mass="11666">MVSDPLDSLLDEIRRTVTAGDLAALPNLETRLAEALERLPPDPVRLAALRRKAEGNLACLAAAARGVRAARRRLEEIRQAASGTVVVYDGHGRRAETRPEAAPRHRL</sequence>
<gene>
    <name evidence="1" type="ORF">D1114_05890</name>
</gene>